<keyword evidence="11" id="KW-0464">Manganese</keyword>
<evidence type="ECO:0000259" key="13">
    <source>
        <dbReference type="PROSITE" id="PS50944"/>
    </source>
</evidence>
<dbReference type="SUPFAM" id="SSF47979">
    <property type="entry name" value="Iron-dependent repressor protein, dimerization domain"/>
    <property type="match status" value="1"/>
</dbReference>
<keyword evidence="10" id="KW-0804">Transcription</keyword>
<dbReference type="InterPro" id="IPR001367">
    <property type="entry name" value="Fe_dep_repressor"/>
</dbReference>
<keyword evidence="8" id="KW-0238">DNA-binding</keyword>
<comment type="similarity">
    <text evidence="2">Belongs to the DtxR/MntR family.</text>
</comment>
<evidence type="ECO:0000256" key="12">
    <source>
        <dbReference type="ARBA" id="ARBA00032593"/>
    </source>
</evidence>
<dbReference type="PROSITE" id="PS50944">
    <property type="entry name" value="HTH_DTXR"/>
    <property type="match status" value="1"/>
</dbReference>
<dbReference type="InterPro" id="IPR050536">
    <property type="entry name" value="DtxR_MntR_Metal-Reg"/>
</dbReference>
<dbReference type="EMBL" id="QAZN01000011">
    <property type="protein sequence ID" value="PTV03684.1"/>
    <property type="molecule type" value="Genomic_DNA"/>
</dbReference>
<evidence type="ECO:0000256" key="2">
    <source>
        <dbReference type="ARBA" id="ARBA00007871"/>
    </source>
</evidence>
<dbReference type="Proteomes" id="UP000216681">
    <property type="component" value="Unassembled WGS sequence"/>
</dbReference>
<dbReference type="Pfam" id="PF04023">
    <property type="entry name" value="FeoA"/>
    <property type="match status" value="1"/>
</dbReference>
<evidence type="ECO:0000256" key="11">
    <source>
        <dbReference type="ARBA" id="ARBA00023211"/>
    </source>
</evidence>
<dbReference type="AlphaFoldDB" id="A0A073JN49"/>
<dbReference type="Proteomes" id="UP000472879">
    <property type="component" value="Unassembled WGS sequence"/>
</dbReference>
<reference evidence="22 23" key="4">
    <citation type="submission" date="2017-09" db="EMBL/GenBank/DDBJ databases">
        <title>Tripartite evolution among Lactobacillus johnsonii, Lactobacillus taiwanensis, Lactobacillus reuteri and their rodent host.</title>
        <authorList>
            <person name="Wang T."/>
            <person name="Knowles S."/>
            <person name="Cheng C."/>
        </authorList>
    </citation>
    <scope>NUCLEOTIDE SEQUENCE [LARGE SCALE GENOMIC DNA]</scope>
    <source>
        <strain evidence="18 23">105n</strain>
        <strain evidence="17 22">114h</strain>
    </source>
</reference>
<reference evidence="19" key="5">
    <citation type="journal article" date="2018" name="Genome Announc.">
        <title>Fifty-Six Draft Genome Sequences of 10 Lactobacillus Species from 22 Commercial Dietary Supplements.</title>
        <authorList>
            <person name="Gangiredla J."/>
            <person name="Barnaba T.J."/>
            <person name="Mammel M.K."/>
            <person name="Lacher D.W."/>
            <person name="Elkins C.A."/>
            <person name="Lampel K.A."/>
            <person name="Whitehouse C.A."/>
            <person name="Tartera C."/>
        </authorList>
    </citation>
    <scope>NUCLEOTIDE SEQUENCE</scope>
    <source>
        <strain evidence="19">DS12_10</strain>
    </source>
</reference>
<evidence type="ECO:0000256" key="9">
    <source>
        <dbReference type="ARBA" id="ARBA00023159"/>
    </source>
</evidence>
<comment type="subcellular location">
    <subcellularLocation>
        <location evidence="1">Cytoplasm</location>
    </subcellularLocation>
</comment>
<evidence type="ECO:0000313" key="27">
    <source>
        <dbReference type="Proteomes" id="UP000472879"/>
    </source>
</evidence>
<name>A0A073JN49_LIMRT</name>
<evidence type="ECO:0000313" key="15">
    <source>
        <dbReference type="EMBL" id="MRG88466.1"/>
    </source>
</evidence>
<evidence type="ECO:0000313" key="18">
    <source>
        <dbReference type="EMBL" id="OYS95243.1"/>
    </source>
</evidence>
<gene>
    <name evidence="20" type="ORF">C5O77_03465</name>
    <name evidence="17" type="ORF">CBF96_01690</name>
    <name evidence="18" type="ORF">CBG15_02260</name>
    <name evidence="19" type="ORF">DB325_06640</name>
    <name evidence="15" type="ORF">GIX76_00330</name>
    <name evidence="16" type="ORF">GIX81_01585</name>
    <name evidence="14" type="ORF">LR3_03340</name>
</gene>
<dbReference type="Proteomes" id="UP000276940">
    <property type="component" value="Unassembled WGS sequence"/>
</dbReference>
<organism evidence="14 21">
    <name type="scientific">Limosilactobacillus reuteri</name>
    <name type="common">Lactobacillus reuteri</name>
    <dbReference type="NCBI Taxonomy" id="1598"/>
    <lineage>
        <taxon>Bacteria</taxon>
        <taxon>Bacillati</taxon>
        <taxon>Bacillota</taxon>
        <taxon>Bacilli</taxon>
        <taxon>Lactobacillales</taxon>
        <taxon>Lactobacillaceae</taxon>
        <taxon>Limosilactobacillus</taxon>
    </lineage>
</organism>
<keyword evidence="6" id="KW-0408">Iron</keyword>
<dbReference type="GO" id="GO:0046914">
    <property type="term" value="F:transition metal ion binding"/>
    <property type="evidence" value="ECO:0007669"/>
    <property type="project" value="InterPro"/>
</dbReference>
<reference evidence="26 27" key="8">
    <citation type="submission" date="2019-11" db="EMBL/GenBank/DDBJ databases">
        <title>Draft genome sequence of 12 host-associated Lactobacillus reuteri rodent strains.</title>
        <authorList>
            <person name="Zhang S."/>
            <person name="Ozcam M."/>
            <person name="Van Pijkeren J.P."/>
        </authorList>
    </citation>
    <scope>NUCLEOTIDE SEQUENCE [LARGE SCALE GENOMIC DNA]</scope>
    <source>
        <strain evidence="16 27">Lr4020</strain>
        <strain evidence="15 26">N4I</strain>
    </source>
</reference>
<evidence type="ECO:0000313" key="16">
    <source>
        <dbReference type="EMBL" id="MRH08161.1"/>
    </source>
</evidence>
<reference evidence="14 21" key="1">
    <citation type="submission" date="2014-06" db="EMBL/GenBank/DDBJ databases">
        <title>Genetic determinant of reutericyclin biosynthesis of Lactobacillus reuteri.</title>
        <authorList>
            <person name="Lin X."/>
            <person name="Duar R."/>
            <person name="Walter J."/>
            <person name="Gaenzle M."/>
        </authorList>
    </citation>
    <scope>NUCLEOTIDE SEQUENCE [LARGE SCALE GENOMIC DNA]</scope>
    <source>
        <strain evidence="14 21">LTH2584</strain>
    </source>
</reference>
<dbReference type="SMART" id="SM00529">
    <property type="entry name" value="HTH_DTXR"/>
    <property type="match status" value="1"/>
</dbReference>
<comment type="subunit">
    <text evidence="3">Homodimer.</text>
</comment>
<dbReference type="EMBL" id="WJND01000001">
    <property type="protein sequence ID" value="MRG88466.1"/>
    <property type="molecule type" value="Genomic_DNA"/>
</dbReference>
<dbReference type="EMBL" id="NGPL01000014">
    <property type="protein sequence ID" value="OYS70666.1"/>
    <property type="molecule type" value="Genomic_DNA"/>
</dbReference>
<dbReference type="PANTHER" id="PTHR33238:SF11">
    <property type="entry name" value="TRANSCRIPTIONAL REGULATOR MNTR"/>
    <property type="match status" value="1"/>
</dbReference>
<keyword evidence="9" id="KW-0010">Activator</keyword>
<evidence type="ECO:0000256" key="1">
    <source>
        <dbReference type="ARBA" id="ARBA00004496"/>
    </source>
</evidence>
<dbReference type="Proteomes" id="UP000244083">
    <property type="component" value="Unassembled WGS sequence"/>
</dbReference>
<evidence type="ECO:0000256" key="6">
    <source>
        <dbReference type="ARBA" id="ARBA00023004"/>
    </source>
</evidence>
<reference evidence="17" key="2">
    <citation type="submission" date="2017-05" db="EMBL/GenBank/DDBJ databases">
        <authorList>
            <person name="Song R."/>
            <person name="Chenine A.L."/>
            <person name="Ruprecht R.M."/>
        </authorList>
    </citation>
    <scope>NUCLEOTIDE SEQUENCE [LARGE SCALE GENOMIC DNA]</scope>
    <source>
        <strain evidence="17">114h</strain>
    </source>
</reference>
<accession>A0A073JN49</accession>
<evidence type="ECO:0000313" key="17">
    <source>
        <dbReference type="EMBL" id="OYS70666.1"/>
    </source>
</evidence>
<evidence type="ECO:0000256" key="8">
    <source>
        <dbReference type="ARBA" id="ARBA00023125"/>
    </source>
</evidence>
<dbReference type="GO" id="GO:0003700">
    <property type="term" value="F:DNA-binding transcription factor activity"/>
    <property type="evidence" value="ECO:0007669"/>
    <property type="project" value="InterPro"/>
</dbReference>
<dbReference type="PANTHER" id="PTHR33238">
    <property type="entry name" value="IRON (METAL) DEPENDENT REPRESSOR, DTXR FAMILY"/>
    <property type="match status" value="1"/>
</dbReference>
<dbReference type="SMART" id="SM00899">
    <property type="entry name" value="FeoA"/>
    <property type="match status" value="1"/>
</dbReference>
<sequence length="224" mass="25238">MTPMKEDYLKIIFELGGSHKKVSNKEISLGLGIAAGSVTEMISKLADEGLVVHEPYAGISLTEKGQKYAAELVRKHRLWETFLVDKLHYNFADVHSEAEILEHQTSDRLATALDAFLQHPDHCPHGGVIPSANGKFPDVTHRLLADADDGEKVELERFLDNHELLTYLEELGLRPQEQVTVIRHEPFEGPIVIQKENNDQEINVSYKASHNIFIEPDIAQENKD</sequence>
<evidence type="ECO:0000313" key="26">
    <source>
        <dbReference type="Proteomes" id="UP000460207"/>
    </source>
</evidence>
<dbReference type="Gene3D" id="1.10.10.10">
    <property type="entry name" value="Winged helix-like DNA-binding domain superfamily/Winged helix DNA-binding domain"/>
    <property type="match status" value="1"/>
</dbReference>
<feature type="domain" description="HTH dtxR-type" evidence="13">
    <location>
        <begin position="1"/>
        <end position="62"/>
    </location>
</feature>
<dbReference type="GO" id="GO:0046983">
    <property type="term" value="F:protein dimerization activity"/>
    <property type="evidence" value="ECO:0007669"/>
    <property type="project" value="InterPro"/>
</dbReference>
<dbReference type="SUPFAM" id="SSF46785">
    <property type="entry name" value="Winged helix' DNA-binding domain"/>
    <property type="match status" value="1"/>
</dbReference>
<evidence type="ECO:0000256" key="5">
    <source>
        <dbReference type="ARBA" id="ARBA00022491"/>
    </source>
</evidence>
<dbReference type="RefSeq" id="WP_003664606.1">
    <property type="nucleotide sequence ID" value="NZ_JAJGVW010000142.1"/>
</dbReference>
<keyword evidence="5" id="KW-0678">Repressor</keyword>
<evidence type="ECO:0000313" key="14">
    <source>
        <dbReference type="EMBL" id="KEK15899.1"/>
    </source>
</evidence>
<dbReference type="Gene3D" id="1.10.60.10">
    <property type="entry name" value="Iron dependent repressor, metal binding and dimerisation domain"/>
    <property type="match status" value="1"/>
</dbReference>
<evidence type="ECO:0000313" key="21">
    <source>
        <dbReference type="Proteomes" id="UP000027731"/>
    </source>
</evidence>
<dbReference type="SUPFAM" id="SSF50037">
    <property type="entry name" value="C-terminal domain of transcriptional repressors"/>
    <property type="match status" value="1"/>
</dbReference>
<dbReference type="EMBL" id="PTLS01000022">
    <property type="protein sequence ID" value="RMX25741.1"/>
    <property type="molecule type" value="Genomic_DNA"/>
</dbReference>
<dbReference type="InterPro" id="IPR022689">
    <property type="entry name" value="Iron_dep_repressor"/>
</dbReference>
<dbReference type="InterPro" id="IPR038157">
    <property type="entry name" value="FeoA_core_dom"/>
</dbReference>
<evidence type="ECO:0000256" key="3">
    <source>
        <dbReference type="ARBA" id="ARBA00011738"/>
    </source>
</evidence>
<reference evidence="20 25" key="6">
    <citation type="journal article" date="2018" name="J Appl Environ Microbiol">
        <title>The gut symbionts Lactobacillus reuteri R2lc and 2010 encode a polyketide synthase cluster that activates the mammalian aryl-hydrocarbon receptor.</title>
        <authorList>
            <person name="Ozcam M."/>
            <person name="Roos S."/>
            <person name="Van Pijkeren J.P."/>
        </authorList>
    </citation>
    <scope>NUCLEOTIDE SEQUENCE [LARGE SCALE GENOMIC DNA]</scope>
    <source>
        <strain evidence="20 25">R2lc</strain>
    </source>
</reference>
<dbReference type="Proteomes" id="UP000460207">
    <property type="component" value="Unassembled WGS sequence"/>
</dbReference>
<dbReference type="PATRIC" id="fig|1598.90.peg.619"/>
<evidence type="ECO:0000313" key="25">
    <source>
        <dbReference type="Proteomes" id="UP000276940"/>
    </source>
</evidence>
<dbReference type="GO" id="GO:0003677">
    <property type="term" value="F:DNA binding"/>
    <property type="evidence" value="ECO:0007669"/>
    <property type="project" value="UniProtKB-KW"/>
</dbReference>
<reference evidence="22 23" key="3">
    <citation type="submission" date="2017-05" db="EMBL/GenBank/DDBJ databases">
        <authorList>
            <person name="Lin X.B."/>
            <person name="Stothard P."/>
            <person name="Tasseva G."/>
            <person name="Walter J."/>
        </authorList>
    </citation>
    <scope>NUCLEOTIDE SEQUENCE [LARGE SCALE GENOMIC DNA]</scope>
    <source>
        <strain evidence="18 23">105n</strain>
        <strain evidence="22">114h</strain>
    </source>
</reference>
<dbReference type="EMBL" id="WJNA01000003">
    <property type="protein sequence ID" value="MRH08161.1"/>
    <property type="molecule type" value="Genomic_DNA"/>
</dbReference>
<evidence type="ECO:0000313" key="19">
    <source>
        <dbReference type="EMBL" id="PTV03684.1"/>
    </source>
</evidence>
<dbReference type="Pfam" id="PF02742">
    <property type="entry name" value="Fe_dep_repr_C"/>
    <property type="match status" value="1"/>
</dbReference>
<evidence type="ECO:0000313" key="24">
    <source>
        <dbReference type="Proteomes" id="UP000244083"/>
    </source>
</evidence>
<protein>
    <recommendedName>
        <fullName evidence="12">Manganese transport regulator</fullName>
    </recommendedName>
</protein>
<dbReference type="Gene3D" id="2.30.30.90">
    <property type="match status" value="1"/>
</dbReference>
<comment type="caution">
    <text evidence="14">The sequence shown here is derived from an EMBL/GenBank/DDBJ whole genome shotgun (WGS) entry which is preliminary data.</text>
</comment>
<dbReference type="EMBL" id="JOSX01000011">
    <property type="protein sequence ID" value="KEK15899.1"/>
    <property type="molecule type" value="Genomic_DNA"/>
</dbReference>
<evidence type="ECO:0000313" key="20">
    <source>
        <dbReference type="EMBL" id="RMX25741.1"/>
    </source>
</evidence>
<keyword evidence="7" id="KW-0805">Transcription regulation</keyword>
<evidence type="ECO:0000313" key="23">
    <source>
        <dbReference type="Proteomes" id="UP000216681"/>
    </source>
</evidence>
<keyword evidence="4" id="KW-0963">Cytoplasm</keyword>
<dbReference type="InterPro" id="IPR008988">
    <property type="entry name" value="Transcriptional_repressor_C"/>
</dbReference>
<dbReference type="InterPro" id="IPR036421">
    <property type="entry name" value="Fe_dep_repressor_sf"/>
</dbReference>
<dbReference type="GO" id="GO:0005737">
    <property type="term" value="C:cytoplasm"/>
    <property type="evidence" value="ECO:0007669"/>
    <property type="project" value="UniProtKB-SubCell"/>
</dbReference>
<proteinExistence type="inferred from homology"/>
<dbReference type="InterPro" id="IPR036390">
    <property type="entry name" value="WH_DNA-bd_sf"/>
</dbReference>
<reference evidence="24" key="7">
    <citation type="submission" date="2018-04" db="EMBL/GenBank/DDBJ databases">
        <title>Draft Genome Sequences of 10 Lactobacillus Species from 22 Commercial Probiotic Products.</title>
        <authorList>
            <person name="Gangiredla J."/>
            <person name="Barnaba T.J."/>
            <person name="Mammel M.K."/>
            <person name="Lacher D.W."/>
            <person name="Elkins C.A."/>
            <person name="Lampel K.A."/>
            <person name="Whitehouse C.A."/>
            <person name="Tartera C."/>
        </authorList>
    </citation>
    <scope>NUCLEOTIDE SEQUENCE [LARGE SCALE GENOMIC DNA]</scope>
    <source>
        <strain evidence="24">DS12_10</strain>
    </source>
</reference>
<dbReference type="InterPro" id="IPR007167">
    <property type="entry name" value="Fe-transptr_FeoA-like"/>
</dbReference>
<dbReference type="InterPro" id="IPR022687">
    <property type="entry name" value="HTH_DTXR"/>
</dbReference>
<dbReference type="EMBL" id="NGPX01000010">
    <property type="protein sequence ID" value="OYS95243.1"/>
    <property type="molecule type" value="Genomic_DNA"/>
</dbReference>
<evidence type="ECO:0000256" key="7">
    <source>
        <dbReference type="ARBA" id="ARBA00023015"/>
    </source>
</evidence>
<evidence type="ECO:0000313" key="22">
    <source>
        <dbReference type="Proteomes" id="UP000215747"/>
    </source>
</evidence>
<evidence type="ECO:0000256" key="4">
    <source>
        <dbReference type="ARBA" id="ARBA00022490"/>
    </source>
</evidence>
<evidence type="ECO:0000256" key="10">
    <source>
        <dbReference type="ARBA" id="ARBA00023163"/>
    </source>
</evidence>
<dbReference type="Proteomes" id="UP000215747">
    <property type="component" value="Unassembled WGS sequence"/>
</dbReference>
<dbReference type="Pfam" id="PF01325">
    <property type="entry name" value="Fe_dep_repress"/>
    <property type="match status" value="1"/>
</dbReference>
<dbReference type="Proteomes" id="UP000027731">
    <property type="component" value="Unassembled WGS sequence"/>
</dbReference>
<dbReference type="InterPro" id="IPR036388">
    <property type="entry name" value="WH-like_DNA-bd_sf"/>
</dbReference>